<organism evidence="4 5">
    <name type="scientific">Pseudochrobactrum asaccharolyticum</name>
    <dbReference type="NCBI Taxonomy" id="354351"/>
    <lineage>
        <taxon>Bacteria</taxon>
        <taxon>Pseudomonadati</taxon>
        <taxon>Pseudomonadota</taxon>
        <taxon>Alphaproteobacteria</taxon>
        <taxon>Hyphomicrobiales</taxon>
        <taxon>Brucellaceae</taxon>
        <taxon>Pseudochrobactrum</taxon>
    </lineage>
</organism>
<reference evidence="4 5" key="1">
    <citation type="submission" date="2018-06" db="EMBL/GenBank/DDBJ databases">
        <title>Genomic Encyclopedia of Type Strains, Phase IV (KMG-IV): sequencing the most valuable type-strain genomes for metagenomic binning, comparative biology and taxonomic classification.</title>
        <authorList>
            <person name="Goeker M."/>
        </authorList>
    </citation>
    <scope>NUCLEOTIDE SEQUENCE [LARGE SCALE GENOMIC DNA]</scope>
    <source>
        <strain evidence="4 5">DSM 25619</strain>
    </source>
</reference>
<gene>
    <name evidence="4" type="ORF">DFR47_10639</name>
</gene>
<keyword evidence="5" id="KW-1185">Reference proteome</keyword>
<dbReference type="PROSITE" id="PS51186">
    <property type="entry name" value="GNAT"/>
    <property type="match status" value="1"/>
</dbReference>
<dbReference type="AlphaFoldDB" id="A0A366DTY4"/>
<evidence type="ECO:0000313" key="5">
    <source>
        <dbReference type="Proteomes" id="UP000252893"/>
    </source>
</evidence>
<evidence type="ECO:0000313" key="4">
    <source>
        <dbReference type="EMBL" id="RBO92959.1"/>
    </source>
</evidence>
<dbReference type="InterPro" id="IPR016181">
    <property type="entry name" value="Acyl_CoA_acyltransferase"/>
</dbReference>
<dbReference type="PANTHER" id="PTHR43877">
    <property type="entry name" value="AMINOALKYLPHOSPHONATE N-ACETYLTRANSFERASE-RELATED-RELATED"/>
    <property type="match status" value="1"/>
</dbReference>
<protein>
    <submittedName>
        <fullName evidence="4">Acetyltransferase (GNAT) family protein</fullName>
    </submittedName>
</protein>
<comment type="caution">
    <text evidence="4">The sequence shown here is derived from an EMBL/GenBank/DDBJ whole genome shotgun (WGS) entry which is preliminary data.</text>
</comment>
<dbReference type="Proteomes" id="UP000252893">
    <property type="component" value="Unassembled WGS sequence"/>
</dbReference>
<dbReference type="Gene3D" id="3.40.630.30">
    <property type="match status" value="1"/>
</dbReference>
<evidence type="ECO:0000256" key="2">
    <source>
        <dbReference type="ARBA" id="ARBA00023315"/>
    </source>
</evidence>
<proteinExistence type="predicted"/>
<dbReference type="EMBL" id="QNRH01000006">
    <property type="protein sequence ID" value="RBO92959.1"/>
    <property type="molecule type" value="Genomic_DNA"/>
</dbReference>
<dbReference type="SUPFAM" id="SSF55729">
    <property type="entry name" value="Acyl-CoA N-acyltransferases (Nat)"/>
    <property type="match status" value="1"/>
</dbReference>
<name>A0A366DTY4_9HYPH</name>
<keyword evidence="1 4" id="KW-0808">Transferase</keyword>
<dbReference type="GO" id="GO:0016747">
    <property type="term" value="F:acyltransferase activity, transferring groups other than amino-acyl groups"/>
    <property type="evidence" value="ECO:0007669"/>
    <property type="project" value="InterPro"/>
</dbReference>
<dbReference type="InterPro" id="IPR050832">
    <property type="entry name" value="Bact_Acetyltransf"/>
</dbReference>
<sequence>MTETTQSLMFRLAVPSERQTLEDLKRRSSLTQEAHRAFLLAHPEAIDLKEDYITAQAAWVAMRGREIAGFIVLLDKSAGLYEIEDLFVEPEFMGAGIGRFLVTEAMQIAATAGAVSVEAVASAESRGFYLRCGFAELENMPVEFGTAIRMSKSC</sequence>
<keyword evidence="2" id="KW-0012">Acyltransferase</keyword>
<evidence type="ECO:0000256" key="1">
    <source>
        <dbReference type="ARBA" id="ARBA00022679"/>
    </source>
</evidence>
<feature type="domain" description="N-acetyltransferase" evidence="3">
    <location>
        <begin position="8"/>
        <end position="154"/>
    </location>
</feature>
<dbReference type="InterPro" id="IPR000182">
    <property type="entry name" value="GNAT_dom"/>
</dbReference>
<evidence type="ECO:0000259" key="3">
    <source>
        <dbReference type="PROSITE" id="PS51186"/>
    </source>
</evidence>
<dbReference type="Pfam" id="PF00583">
    <property type="entry name" value="Acetyltransf_1"/>
    <property type="match status" value="1"/>
</dbReference>
<dbReference type="CDD" id="cd04301">
    <property type="entry name" value="NAT_SF"/>
    <property type="match status" value="1"/>
</dbReference>
<accession>A0A366DTY4</accession>